<feature type="compositionally biased region" description="Basic and acidic residues" evidence="1">
    <location>
        <begin position="161"/>
        <end position="172"/>
    </location>
</feature>
<keyword evidence="3" id="KW-1185">Reference proteome</keyword>
<evidence type="ECO:0000256" key="1">
    <source>
        <dbReference type="SAM" id="MobiDB-lite"/>
    </source>
</evidence>
<feature type="region of interest" description="Disordered" evidence="1">
    <location>
        <begin position="145"/>
        <end position="187"/>
    </location>
</feature>
<organism evidence="2 3">
    <name type="scientific">Lentithecium fluviatile CBS 122367</name>
    <dbReference type="NCBI Taxonomy" id="1168545"/>
    <lineage>
        <taxon>Eukaryota</taxon>
        <taxon>Fungi</taxon>
        <taxon>Dikarya</taxon>
        <taxon>Ascomycota</taxon>
        <taxon>Pezizomycotina</taxon>
        <taxon>Dothideomycetes</taxon>
        <taxon>Pleosporomycetidae</taxon>
        <taxon>Pleosporales</taxon>
        <taxon>Massarineae</taxon>
        <taxon>Lentitheciaceae</taxon>
        <taxon>Lentithecium</taxon>
    </lineage>
</organism>
<dbReference type="AlphaFoldDB" id="A0A6G1JH26"/>
<evidence type="ECO:0000313" key="3">
    <source>
        <dbReference type="Proteomes" id="UP000799291"/>
    </source>
</evidence>
<gene>
    <name evidence="2" type="ORF">K458DRAFT_382980</name>
</gene>
<evidence type="ECO:0000313" key="2">
    <source>
        <dbReference type="EMBL" id="KAF2689852.1"/>
    </source>
</evidence>
<feature type="region of interest" description="Disordered" evidence="1">
    <location>
        <begin position="1"/>
        <end position="53"/>
    </location>
</feature>
<reference evidence="2" key="1">
    <citation type="journal article" date="2020" name="Stud. Mycol.">
        <title>101 Dothideomycetes genomes: a test case for predicting lifestyles and emergence of pathogens.</title>
        <authorList>
            <person name="Haridas S."/>
            <person name="Albert R."/>
            <person name="Binder M."/>
            <person name="Bloem J."/>
            <person name="Labutti K."/>
            <person name="Salamov A."/>
            <person name="Andreopoulos B."/>
            <person name="Baker S."/>
            <person name="Barry K."/>
            <person name="Bills G."/>
            <person name="Bluhm B."/>
            <person name="Cannon C."/>
            <person name="Castanera R."/>
            <person name="Culley D."/>
            <person name="Daum C."/>
            <person name="Ezra D."/>
            <person name="Gonzalez J."/>
            <person name="Henrissat B."/>
            <person name="Kuo A."/>
            <person name="Liang C."/>
            <person name="Lipzen A."/>
            <person name="Lutzoni F."/>
            <person name="Magnuson J."/>
            <person name="Mondo S."/>
            <person name="Nolan M."/>
            <person name="Ohm R."/>
            <person name="Pangilinan J."/>
            <person name="Park H.-J."/>
            <person name="Ramirez L."/>
            <person name="Alfaro M."/>
            <person name="Sun H."/>
            <person name="Tritt A."/>
            <person name="Yoshinaga Y."/>
            <person name="Zwiers L.-H."/>
            <person name="Turgeon B."/>
            <person name="Goodwin S."/>
            <person name="Spatafora J."/>
            <person name="Crous P."/>
            <person name="Grigoriev I."/>
        </authorList>
    </citation>
    <scope>NUCLEOTIDE SEQUENCE</scope>
    <source>
        <strain evidence="2">CBS 122367</strain>
    </source>
</reference>
<name>A0A6G1JH26_9PLEO</name>
<dbReference type="Proteomes" id="UP000799291">
    <property type="component" value="Unassembled WGS sequence"/>
</dbReference>
<proteinExistence type="predicted"/>
<feature type="compositionally biased region" description="Polar residues" evidence="1">
    <location>
        <begin position="173"/>
        <end position="187"/>
    </location>
</feature>
<feature type="compositionally biased region" description="Polar residues" evidence="1">
    <location>
        <begin position="1"/>
        <end position="20"/>
    </location>
</feature>
<accession>A0A6G1JH26</accession>
<protein>
    <submittedName>
        <fullName evidence="2">Uncharacterized protein</fullName>
    </submittedName>
</protein>
<sequence>MNSKKGSSSHLATDTPLSPRQSKKTKATSATASPMKLTATPSPKDRSEAERRVHKALTPQDRITYNGMYSSPRKMKGRPQAAQDKAVQRLREFLVARPEALKLHNDFAMICNTRGKQGIPVPTFFGLEKRDDTYARIADNGTGTYASAPTFEDVTGQGPMTDDKQREDRRQDASFNNTTAAGNCNRTQRAQTQASLHERITCNSNTGQGSMQTESSNVVDRGTLLAPFHGAHIQRSLFTGGGPDPQDIMPSKLNTSNKASNPQLGAQILTDTDEDTDEVDIETMPSLPFSSTGRLITFSGDVEIKNPQAFQLPRIRNLAHTNPSTEILRIVVSVAYGNITHITVDLDKSIVDDFIITDERMFDRLGLGPWDNNFDTIRWNKKLDCAAPSFVLRLDAQERADGTLGGELEIPRHSYLAWLDYIKKRFPLYAPSKNEVIHVLAPRLGFKLWVDCMKEVRDAWELEQGQLGDYYRNNRLLWLWEDPRYE</sequence>
<dbReference type="OrthoDB" id="3795350at2759"/>
<dbReference type="EMBL" id="MU005571">
    <property type="protein sequence ID" value="KAF2689852.1"/>
    <property type="molecule type" value="Genomic_DNA"/>
</dbReference>